<dbReference type="Proteomes" id="UP000186705">
    <property type="component" value="Unassembled WGS sequence"/>
</dbReference>
<accession>A0A1U7NMH5</accession>
<dbReference type="STRING" id="1862672.BO225_06415"/>
<evidence type="ECO:0000313" key="2">
    <source>
        <dbReference type="Proteomes" id="UP000186705"/>
    </source>
</evidence>
<evidence type="ECO:0000313" key="1">
    <source>
        <dbReference type="EMBL" id="OLU46397.1"/>
    </source>
</evidence>
<keyword evidence="2" id="KW-1185">Reference proteome</keyword>
<dbReference type="AlphaFoldDB" id="A0A1U7NMH5"/>
<sequence length="59" mass="7029">MKENQAQKKDLITKTFKIERELCEKFKIACIRAKITQSQAFQAYLEDFIAQYSEEDHND</sequence>
<dbReference type="GeneID" id="78275575"/>
<dbReference type="OrthoDB" id="1655841at2"/>
<dbReference type="EMBL" id="MPKA01000065">
    <property type="protein sequence ID" value="OLU46397.1"/>
    <property type="molecule type" value="Genomic_DNA"/>
</dbReference>
<organism evidence="1 2">
    <name type="scientific">Dubosiella newyorkensis</name>
    <dbReference type="NCBI Taxonomy" id="1862672"/>
    <lineage>
        <taxon>Bacteria</taxon>
        <taxon>Bacillati</taxon>
        <taxon>Bacillota</taxon>
        <taxon>Erysipelotrichia</taxon>
        <taxon>Erysipelotrichales</taxon>
        <taxon>Erysipelotrichaceae</taxon>
        <taxon>Dubosiella</taxon>
    </lineage>
</organism>
<protein>
    <submittedName>
        <fullName evidence="1">Uncharacterized protein</fullName>
    </submittedName>
</protein>
<name>A0A1U7NMH5_9FIRM</name>
<reference evidence="1 2" key="1">
    <citation type="submission" date="2016-11" db="EMBL/GenBank/DDBJ databases">
        <title>Description of two novel members of the family Erysipelotrichaceae: Ileibacterium lipovorans gen. nov., sp. nov. and Dubosiella newyorkensis, gen. nov., sp. nov.</title>
        <authorList>
            <person name="Cox L.M."/>
            <person name="Sohn J."/>
            <person name="Tyrrell K.L."/>
            <person name="Citron D.M."/>
            <person name="Lawson P.A."/>
            <person name="Patel N.B."/>
            <person name="Iizumi T."/>
            <person name="Perez-Perez G.I."/>
            <person name="Goldstein E.J."/>
            <person name="Blaser M.J."/>
        </authorList>
    </citation>
    <scope>NUCLEOTIDE SEQUENCE [LARGE SCALE GENOMIC DNA]</scope>
    <source>
        <strain evidence="1 2">NYU-BL-A4</strain>
    </source>
</reference>
<comment type="caution">
    <text evidence="1">The sequence shown here is derived from an EMBL/GenBank/DDBJ whole genome shotgun (WGS) entry which is preliminary data.</text>
</comment>
<dbReference type="RefSeq" id="WP_076341445.1">
    <property type="nucleotide sequence ID" value="NZ_CAJTMI010000013.1"/>
</dbReference>
<gene>
    <name evidence="1" type="ORF">BO225_06415</name>
</gene>
<proteinExistence type="predicted"/>